<dbReference type="GO" id="GO:0006935">
    <property type="term" value="P:chemotaxis"/>
    <property type="evidence" value="ECO:0007669"/>
    <property type="project" value="InterPro"/>
</dbReference>
<dbReference type="PANTHER" id="PTHR22617">
    <property type="entry name" value="CHEMOTAXIS SENSOR HISTIDINE KINASE-RELATED"/>
    <property type="match status" value="1"/>
</dbReference>
<dbReference type="Pfam" id="PF01584">
    <property type="entry name" value="CheW"/>
    <property type="match status" value="1"/>
</dbReference>
<reference evidence="2 3" key="1">
    <citation type="submission" date="2019-07" db="EMBL/GenBank/DDBJ databases">
        <title>Whole genome shotgun sequence of Rhodospirillum oryzae NBRC 107573.</title>
        <authorList>
            <person name="Hosoyama A."/>
            <person name="Uohara A."/>
            <person name="Ohji S."/>
            <person name="Ichikawa N."/>
        </authorList>
    </citation>
    <scope>NUCLEOTIDE SEQUENCE [LARGE SCALE GENOMIC DNA]</scope>
    <source>
        <strain evidence="2 3">NBRC 107573</strain>
    </source>
</reference>
<keyword evidence="3" id="KW-1185">Reference proteome</keyword>
<dbReference type="SUPFAM" id="SSF50341">
    <property type="entry name" value="CheW-like"/>
    <property type="match status" value="1"/>
</dbReference>
<proteinExistence type="predicted"/>
<dbReference type="Gene3D" id="2.30.30.40">
    <property type="entry name" value="SH3 Domains"/>
    <property type="match status" value="1"/>
</dbReference>
<feature type="domain" description="CheW-like" evidence="1">
    <location>
        <begin position="22"/>
        <end position="166"/>
    </location>
</feature>
<protein>
    <submittedName>
        <fullName evidence="2">Chemotaxis protein CheW</fullName>
    </submittedName>
</protein>
<dbReference type="EMBL" id="BJZO01000001">
    <property type="protein sequence ID" value="GEO79886.1"/>
    <property type="molecule type" value="Genomic_DNA"/>
</dbReference>
<dbReference type="InterPro" id="IPR039315">
    <property type="entry name" value="CheW"/>
</dbReference>
<gene>
    <name evidence="2" type="ORF">ROR02_00170</name>
</gene>
<dbReference type="InterPro" id="IPR036061">
    <property type="entry name" value="CheW-like_dom_sf"/>
</dbReference>
<evidence type="ECO:0000313" key="3">
    <source>
        <dbReference type="Proteomes" id="UP000321567"/>
    </source>
</evidence>
<dbReference type="GO" id="GO:0005829">
    <property type="term" value="C:cytosol"/>
    <property type="evidence" value="ECO:0007669"/>
    <property type="project" value="TreeGrafter"/>
</dbReference>
<dbReference type="InterPro" id="IPR002545">
    <property type="entry name" value="CheW-lke_dom"/>
</dbReference>
<dbReference type="OrthoDB" id="3291462at2"/>
<evidence type="ECO:0000259" key="1">
    <source>
        <dbReference type="PROSITE" id="PS50851"/>
    </source>
</evidence>
<evidence type="ECO:0000313" key="2">
    <source>
        <dbReference type="EMBL" id="GEO79886.1"/>
    </source>
</evidence>
<sequence length="181" mass="19513">MSATRLDSGEALDSAPPLPSLERSYVTVGIDQEIFALDVAHVREILDPQPFTRLPDMPPSLRGLIDVRGQGIPVFDLRIKFGLPPGEGTPHTRIVVLEIPRAQGAVVLGALTDRVFEVAALDDTGIERPAELGTRWRSEAVAGLGRRNGRLVIILDIAHVFTLKDLTAASSNQSGSDFSLD</sequence>
<dbReference type="SMART" id="SM00260">
    <property type="entry name" value="CheW"/>
    <property type="match status" value="1"/>
</dbReference>
<dbReference type="PROSITE" id="PS50851">
    <property type="entry name" value="CHEW"/>
    <property type="match status" value="1"/>
</dbReference>
<dbReference type="GO" id="GO:0007165">
    <property type="term" value="P:signal transduction"/>
    <property type="evidence" value="ECO:0007669"/>
    <property type="project" value="InterPro"/>
</dbReference>
<comment type="caution">
    <text evidence="2">The sequence shown here is derived from an EMBL/GenBank/DDBJ whole genome shotgun (WGS) entry which is preliminary data.</text>
</comment>
<dbReference type="Proteomes" id="UP000321567">
    <property type="component" value="Unassembled WGS sequence"/>
</dbReference>
<name>A0A512H340_9PROT</name>
<dbReference type="AlphaFoldDB" id="A0A512H340"/>
<dbReference type="PANTHER" id="PTHR22617:SF23">
    <property type="entry name" value="CHEMOTAXIS PROTEIN CHEW"/>
    <property type="match status" value="1"/>
</dbReference>
<accession>A0A512H340</accession>
<dbReference type="Gene3D" id="2.40.50.180">
    <property type="entry name" value="CheA-289, Domain 4"/>
    <property type="match status" value="1"/>
</dbReference>
<organism evidence="2 3">
    <name type="scientific">Pararhodospirillum oryzae</name>
    <dbReference type="NCBI Taxonomy" id="478448"/>
    <lineage>
        <taxon>Bacteria</taxon>
        <taxon>Pseudomonadati</taxon>
        <taxon>Pseudomonadota</taxon>
        <taxon>Alphaproteobacteria</taxon>
        <taxon>Rhodospirillales</taxon>
        <taxon>Rhodospirillaceae</taxon>
        <taxon>Pararhodospirillum</taxon>
    </lineage>
</organism>
<dbReference type="RefSeq" id="WP_147161961.1">
    <property type="nucleotide sequence ID" value="NZ_BJZO01000001.1"/>
</dbReference>